<proteinExistence type="predicted"/>
<dbReference type="Pfam" id="PF09346">
    <property type="entry name" value="SMI1_KNR4"/>
    <property type="match status" value="1"/>
</dbReference>
<organism evidence="2 3">
    <name type="scientific">Gemmata obscuriglobus</name>
    <dbReference type="NCBI Taxonomy" id="114"/>
    <lineage>
        <taxon>Bacteria</taxon>
        <taxon>Pseudomonadati</taxon>
        <taxon>Planctomycetota</taxon>
        <taxon>Planctomycetia</taxon>
        <taxon>Gemmatales</taxon>
        <taxon>Gemmataceae</taxon>
        <taxon>Gemmata</taxon>
    </lineage>
</organism>
<evidence type="ECO:0000259" key="1">
    <source>
        <dbReference type="SMART" id="SM00860"/>
    </source>
</evidence>
<protein>
    <submittedName>
        <fullName evidence="2">SMI1/KNR4 family protein</fullName>
    </submittedName>
</protein>
<dbReference type="RefSeq" id="WP_010047895.1">
    <property type="nucleotide sequence ID" value="NZ_CP025958.1"/>
</dbReference>
<dbReference type="Proteomes" id="UP000245802">
    <property type="component" value="Chromosome"/>
</dbReference>
<feature type="domain" description="Knr4/Smi1-like" evidence="1">
    <location>
        <begin position="33"/>
        <end position="156"/>
    </location>
</feature>
<dbReference type="KEGG" id="gog:C1280_31930"/>
<gene>
    <name evidence="2" type="ORF">C1280_31930</name>
</gene>
<dbReference type="AlphaFoldDB" id="A0A2Z3HBN4"/>
<reference evidence="2 3" key="1">
    <citation type="submission" date="2018-01" db="EMBL/GenBank/DDBJ databases">
        <title>G. obscuriglobus.</title>
        <authorList>
            <person name="Franke J."/>
            <person name="Blomberg W."/>
            <person name="Selmecki A."/>
        </authorList>
    </citation>
    <scope>NUCLEOTIDE SEQUENCE [LARGE SCALE GENOMIC DNA]</scope>
    <source>
        <strain evidence="2 3">DSM 5831</strain>
    </source>
</reference>
<evidence type="ECO:0000313" key="2">
    <source>
        <dbReference type="EMBL" id="AWM41146.1"/>
    </source>
</evidence>
<dbReference type="OrthoDB" id="292716at2"/>
<dbReference type="EMBL" id="CP025958">
    <property type="protein sequence ID" value="AWM41146.1"/>
    <property type="molecule type" value="Genomic_DNA"/>
</dbReference>
<evidence type="ECO:0000313" key="3">
    <source>
        <dbReference type="Proteomes" id="UP000245802"/>
    </source>
</evidence>
<sequence>MAESLVARFRERIRREPTVDYTWQEPPIRPRPPLTPEALAAAEGRLGFPLPPLLQALYTQVGDGGYGPGRGLEVLAEGEWSLVAHVEAIRRPEWPRRFIPLISWGGLYRSWVDCSAPPYPVWFDDPDYGVEGAPESDYFYPQAESLEGWLSEWLDGADLWLAGKRHKSAEPGTAPDTAR</sequence>
<dbReference type="SUPFAM" id="SSF160631">
    <property type="entry name" value="SMI1/KNR4-like"/>
    <property type="match status" value="1"/>
</dbReference>
<name>A0A2Z3HBN4_9BACT</name>
<dbReference type="InterPro" id="IPR018958">
    <property type="entry name" value="Knr4/Smi1-like_dom"/>
</dbReference>
<dbReference type="InterPro" id="IPR037883">
    <property type="entry name" value="Knr4/Smi1-like_sf"/>
</dbReference>
<keyword evidence="3" id="KW-1185">Reference proteome</keyword>
<accession>A0A2Z3HBN4</accession>
<dbReference type="SMART" id="SM00860">
    <property type="entry name" value="SMI1_KNR4"/>
    <property type="match status" value="1"/>
</dbReference>